<dbReference type="GeneID" id="17269293"/>
<dbReference type="HOGENOM" id="CLU_407379_0_0_1"/>
<evidence type="ECO:0000256" key="1">
    <source>
        <dbReference type="SAM" id="MobiDB-lite"/>
    </source>
</evidence>
<sequence length="675" mass="67279">MGRRAYPCARIPISQHFAPTRMAATLLAAIHAVGGGSGATSAPADARPPAGPPAGPPAAALVRLFFDSRAEAARECAAAGEAAAGEAATGEAELGGRRGGGGAAEAPGGAEALAGALRSLCDVLESARPHALLRALCLPLAVEAEPGTAGSAASSAASSGTAFAAARAGASSTAAAAEALERAAADGWKLVAAAVDGGGPRLCRLLSLLTPGEPCALAFSTHLERALAAELRTAAAAQPAVRMIKAALVRAAAAAAAAADRVGEGVCGADFRAEDGCDWVAGAGAEADSSRQGGGEWVQLPPPLVAVVQTAAASAHAACWLRTTLHRLSRPPLAAPAGTPAPGGAPDGSGGHGGRSGRDPAETALAVEVSAWWAVPLLATLESAVAVASARAAKAEVARGGAAARDSGEAAAMSSLVLSARLCGALAAQLPRWPLAFCQVESCAAAELQPLVAAFASLEGTAHAEWARLAVATRGALPPRAEEASGVYWRAVEAHSSPAAAEGALTEPRLTLPAEASAELSDWLWRRHCAVRATGSSALQPRLLEAEAEAAAGCLAAAFRSQLERLAGDDDSGETAEARQRQALQLYFDVTLCRAALRSRPQPLPPADARVSAQRHEFDKAARATLTAAAAKLGAAAREPPLPRDKAAADDGAAAGGDGYDFGPLREVASGASAV</sequence>
<dbReference type="Proteomes" id="UP000013827">
    <property type="component" value="Unassembled WGS sequence"/>
</dbReference>
<accession>A0A0D3JJQ9</accession>
<proteinExistence type="predicted"/>
<feature type="region of interest" description="Disordered" evidence="1">
    <location>
        <begin position="633"/>
        <end position="661"/>
    </location>
</feature>
<dbReference type="PaxDb" id="2903-EOD23744"/>
<dbReference type="AlphaFoldDB" id="A0A0D3JJQ9"/>
<dbReference type="KEGG" id="ehx:EMIHUDRAFT_116203"/>
<organism evidence="2 3">
    <name type="scientific">Emiliania huxleyi (strain CCMP1516)</name>
    <dbReference type="NCBI Taxonomy" id="280463"/>
    <lineage>
        <taxon>Eukaryota</taxon>
        <taxon>Haptista</taxon>
        <taxon>Haptophyta</taxon>
        <taxon>Prymnesiophyceae</taxon>
        <taxon>Isochrysidales</taxon>
        <taxon>Noelaerhabdaceae</taxon>
        <taxon>Emiliania</taxon>
    </lineage>
</organism>
<reference evidence="2" key="2">
    <citation type="submission" date="2024-10" db="UniProtKB">
        <authorList>
            <consortium name="EnsemblProtists"/>
        </authorList>
    </citation>
    <scope>IDENTIFICATION</scope>
</reference>
<name>A0A0D3JJQ9_EMIH1</name>
<evidence type="ECO:0000313" key="2">
    <source>
        <dbReference type="EnsemblProtists" id="EOD23744"/>
    </source>
</evidence>
<feature type="compositionally biased region" description="Low complexity" evidence="1">
    <location>
        <begin position="331"/>
        <end position="344"/>
    </location>
</feature>
<feature type="region of interest" description="Disordered" evidence="1">
    <location>
        <begin position="331"/>
        <end position="360"/>
    </location>
</feature>
<evidence type="ECO:0000313" key="3">
    <source>
        <dbReference type="Proteomes" id="UP000013827"/>
    </source>
</evidence>
<dbReference type="RefSeq" id="XP_005776173.1">
    <property type="nucleotide sequence ID" value="XM_005776116.1"/>
</dbReference>
<protein>
    <submittedName>
        <fullName evidence="2">Uncharacterized protein</fullName>
    </submittedName>
</protein>
<feature type="compositionally biased region" description="Gly residues" evidence="1">
    <location>
        <begin position="345"/>
        <end position="354"/>
    </location>
</feature>
<keyword evidence="3" id="KW-1185">Reference proteome</keyword>
<dbReference type="EnsemblProtists" id="EOD23744">
    <property type="protein sequence ID" value="EOD23744"/>
    <property type="gene ID" value="EMIHUDRAFT_116203"/>
</dbReference>
<reference evidence="3" key="1">
    <citation type="journal article" date="2013" name="Nature">
        <title>Pan genome of the phytoplankton Emiliania underpins its global distribution.</title>
        <authorList>
            <person name="Read B.A."/>
            <person name="Kegel J."/>
            <person name="Klute M.J."/>
            <person name="Kuo A."/>
            <person name="Lefebvre S.C."/>
            <person name="Maumus F."/>
            <person name="Mayer C."/>
            <person name="Miller J."/>
            <person name="Monier A."/>
            <person name="Salamov A."/>
            <person name="Young J."/>
            <person name="Aguilar M."/>
            <person name="Claverie J.M."/>
            <person name="Frickenhaus S."/>
            <person name="Gonzalez K."/>
            <person name="Herman E.K."/>
            <person name="Lin Y.C."/>
            <person name="Napier J."/>
            <person name="Ogata H."/>
            <person name="Sarno A.F."/>
            <person name="Shmutz J."/>
            <person name="Schroeder D."/>
            <person name="de Vargas C."/>
            <person name="Verret F."/>
            <person name="von Dassow P."/>
            <person name="Valentin K."/>
            <person name="Van de Peer Y."/>
            <person name="Wheeler G."/>
            <person name="Dacks J.B."/>
            <person name="Delwiche C.F."/>
            <person name="Dyhrman S.T."/>
            <person name="Glockner G."/>
            <person name="John U."/>
            <person name="Richards T."/>
            <person name="Worden A.Z."/>
            <person name="Zhang X."/>
            <person name="Grigoriev I.V."/>
            <person name="Allen A.E."/>
            <person name="Bidle K."/>
            <person name="Borodovsky M."/>
            <person name="Bowler C."/>
            <person name="Brownlee C."/>
            <person name="Cock J.M."/>
            <person name="Elias M."/>
            <person name="Gladyshev V.N."/>
            <person name="Groth M."/>
            <person name="Guda C."/>
            <person name="Hadaegh A."/>
            <person name="Iglesias-Rodriguez M.D."/>
            <person name="Jenkins J."/>
            <person name="Jones B.M."/>
            <person name="Lawson T."/>
            <person name="Leese F."/>
            <person name="Lindquist E."/>
            <person name="Lobanov A."/>
            <person name="Lomsadze A."/>
            <person name="Malik S.B."/>
            <person name="Marsh M.E."/>
            <person name="Mackinder L."/>
            <person name="Mock T."/>
            <person name="Mueller-Roeber B."/>
            <person name="Pagarete A."/>
            <person name="Parker M."/>
            <person name="Probert I."/>
            <person name="Quesneville H."/>
            <person name="Raines C."/>
            <person name="Rensing S.A."/>
            <person name="Riano-Pachon D.M."/>
            <person name="Richier S."/>
            <person name="Rokitta S."/>
            <person name="Shiraiwa Y."/>
            <person name="Soanes D.M."/>
            <person name="van der Giezen M."/>
            <person name="Wahlund T.M."/>
            <person name="Williams B."/>
            <person name="Wilson W."/>
            <person name="Wolfe G."/>
            <person name="Wurch L.L."/>
        </authorList>
    </citation>
    <scope>NUCLEOTIDE SEQUENCE</scope>
</reference>